<evidence type="ECO:0000313" key="3">
    <source>
        <dbReference type="Proteomes" id="UP001264519"/>
    </source>
</evidence>
<proteinExistence type="predicted"/>
<feature type="region of interest" description="Disordered" evidence="1">
    <location>
        <begin position="31"/>
        <end position="53"/>
    </location>
</feature>
<reference evidence="2 3" key="1">
    <citation type="submission" date="2023-04" db="EMBL/GenBank/DDBJ databases">
        <title>A long-awaited taxogenomic arrangement of the family Halomonadaceae.</title>
        <authorList>
            <person name="De La Haba R."/>
            <person name="Chuvochina M."/>
            <person name="Wittouck S."/>
            <person name="Arahal D.R."/>
            <person name="Sanchez-Porro C."/>
            <person name="Hugenholtz P."/>
            <person name="Ventosa A."/>
        </authorList>
    </citation>
    <scope>NUCLEOTIDE SEQUENCE [LARGE SCALE GENOMIC DNA]</scope>
    <source>
        <strain evidence="2 3">DSM 23530</strain>
    </source>
</reference>
<dbReference type="RefSeq" id="WP_309652144.1">
    <property type="nucleotide sequence ID" value="NZ_JARWAK010000004.1"/>
</dbReference>
<accession>A0ABU1G0T1</accession>
<dbReference type="Proteomes" id="UP001264519">
    <property type="component" value="Unassembled WGS sequence"/>
</dbReference>
<protein>
    <submittedName>
        <fullName evidence="2">Uncharacterized protein</fullName>
    </submittedName>
</protein>
<dbReference type="EMBL" id="JARWAK010000004">
    <property type="protein sequence ID" value="MDR5866546.1"/>
    <property type="molecule type" value="Genomic_DNA"/>
</dbReference>
<sequence length="53" mass="5867">MEDNQATTAAGLGDVHRHITDCQDIVQRIIHRPAPAATRSPADTMKPFNRKRG</sequence>
<comment type="caution">
    <text evidence="2">The sequence shown here is derived from an EMBL/GenBank/DDBJ whole genome shotgun (WGS) entry which is preliminary data.</text>
</comment>
<name>A0ABU1G0T1_9GAMM</name>
<organism evidence="2 3">
    <name type="scientific">Halomonas koreensis</name>
    <dbReference type="NCBI Taxonomy" id="245385"/>
    <lineage>
        <taxon>Bacteria</taxon>
        <taxon>Pseudomonadati</taxon>
        <taxon>Pseudomonadota</taxon>
        <taxon>Gammaproteobacteria</taxon>
        <taxon>Oceanospirillales</taxon>
        <taxon>Halomonadaceae</taxon>
        <taxon>Halomonas</taxon>
    </lineage>
</organism>
<keyword evidence="3" id="KW-1185">Reference proteome</keyword>
<evidence type="ECO:0000256" key="1">
    <source>
        <dbReference type="SAM" id="MobiDB-lite"/>
    </source>
</evidence>
<evidence type="ECO:0000313" key="2">
    <source>
        <dbReference type="EMBL" id="MDR5866546.1"/>
    </source>
</evidence>
<gene>
    <name evidence="2" type="ORF">QC818_07070</name>
</gene>